<protein>
    <recommendedName>
        <fullName evidence="3">DUF7939 domain-containing protein</fullName>
    </recommendedName>
</protein>
<keyword evidence="1" id="KW-0812">Transmembrane</keyword>
<keyword evidence="1" id="KW-1133">Transmembrane helix</keyword>
<feature type="domain" description="DUF7939" evidence="3">
    <location>
        <begin position="463"/>
        <end position="550"/>
    </location>
</feature>
<feature type="chain" id="PRO_5045748783" description="DUF7939 domain-containing protein" evidence="2">
    <location>
        <begin position="20"/>
        <end position="565"/>
    </location>
</feature>
<evidence type="ECO:0000256" key="2">
    <source>
        <dbReference type="SAM" id="SignalP"/>
    </source>
</evidence>
<reference evidence="4 5" key="1">
    <citation type="submission" date="2023-03" db="EMBL/GenBank/DDBJ databases">
        <title>Thalassotalea loyana LMG 22536T draft genome sequence.</title>
        <authorList>
            <person name="Sawabe T."/>
        </authorList>
    </citation>
    <scope>NUCLEOTIDE SEQUENCE [LARGE SCALE GENOMIC DNA]</scope>
    <source>
        <strain evidence="4 5">LMG 22536</strain>
    </source>
</reference>
<proteinExistence type="predicted"/>
<evidence type="ECO:0000256" key="1">
    <source>
        <dbReference type="SAM" id="Phobius"/>
    </source>
</evidence>
<dbReference type="Pfam" id="PF13584">
    <property type="entry name" value="BatD"/>
    <property type="match status" value="2"/>
</dbReference>
<dbReference type="EMBL" id="BSSV01000007">
    <property type="protein sequence ID" value="GLX86674.1"/>
    <property type="molecule type" value="Genomic_DNA"/>
</dbReference>
<keyword evidence="1" id="KW-0472">Membrane</keyword>
<dbReference type="PANTHER" id="PTHR40940:SF1">
    <property type="entry name" value="PROTEIN BATD"/>
    <property type="match status" value="1"/>
</dbReference>
<evidence type="ECO:0000313" key="4">
    <source>
        <dbReference type="EMBL" id="GLX86674.1"/>
    </source>
</evidence>
<feature type="transmembrane region" description="Helical" evidence="1">
    <location>
        <begin position="423"/>
        <end position="441"/>
    </location>
</feature>
<accession>A0ABQ6HGS4</accession>
<dbReference type="InterPro" id="IPR057699">
    <property type="entry name" value="DUF7939"/>
</dbReference>
<comment type="caution">
    <text evidence="4">The sequence shown here is derived from an EMBL/GenBank/DDBJ whole genome shotgun (WGS) entry which is preliminary data.</text>
</comment>
<keyword evidence="5" id="KW-1185">Reference proteome</keyword>
<name>A0ABQ6HGS4_9GAMM</name>
<gene>
    <name evidence="4" type="primary">batD</name>
    <name evidence="4" type="ORF">tloyanaT_29270</name>
</gene>
<evidence type="ECO:0000313" key="5">
    <source>
        <dbReference type="Proteomes" id="UP001157134"/>
    </source>
</evidence>
<dbReference type="Proteomes" id="UP001157134">
    <property type="component" value="Unassembled WGS sequence"/>
</dbReference>
<keyword evidence="2" id="KW-0732">Signal</keyword>
<evidence type="ECO:0000259" key="3">
    <source>
        <dbReference type="Pfam" id="PF25607"/>
    </source>
</evidence>
<dbReference type="RefSeq" id="WP_284299935.1">
    <property type="nucleotide sequence ID" value="NZ_BSSV01000007.1"/>
</dbReference>
<feature type="signal peptide" evidence="2">
    <location>
        <begin position="1"/>
        <end position="19"/>
    </location>
</feature>
<dbReference type="InterPro" id="IPR025738">
    <property type="entry name" value="BatD"/>
</dbReference>
<dbReference type="Pfam" id="PF25607">
    <property type="entry name" value="DUF7939"/>
    <property type="match status" value="1"/>
</dbReference>
<dbReference type="PANTHER" id="PTHR40940">
    <property type="entry name" value="PROTEIN BATD-RELATED"/>
    <property type="match status" value="1"/>
</dbReference>
<sequence length="565" mass="63008">MVRILVTFLLLVISVTTYAVDNVTATVDRNPVVKGESFILEVVADDDVESDALDTSALLTDFIVGRTSVSPQTSMINFKTTRSTRWSTVLIAKKTGEFVIPALRIENQYTQPIQLKVLSPQDNQSSANRDLFITNEISNTELYVQQNITLRVKLHFAANLKRGSLSEPQLENAIIKQVGQDQESDAIINGRRFRVIERTYTISPQESGQFTLKSPLFSGEIQLQTSGGRSSFFSFGETKSVSVIGEDIELDIRPIPETVSGQWLPAELLTVHDEWQPSPEEFKVGEPITRTITITAAGLSQEQLPKIELPELPDLKLYPDQANLHTSMKQSNLVSQKVQSFAVVASKPGEYQIPSLEIPWWNAVTNRQEVAKIDAQTITVKPNPNITSPALLPASNSVPDTSLQPATDISVTPQVVTVTKASWLQWLFLALWIVTMMLWALTSFLRGRKEKLVNTTPTTINEYYLQLLSACKQGDGTKVQSLLVPWINLKLQQESPSSAKVQNVAQLNSVIKNEGFAQAFDELQASYYGKEQKQWNGKRLFTAIQQVQKSRLNNDISKTFSLNPN</sequence>
<organism evidence="4 5">
    <name type="scientific">Thalassotalea loyana</name>
    <dbReference type="NCBI Taxonomy" id="280483"/>
    <lineage>
        <taxon>Bacteria</taxon>
        <taxon>Pseudomonadati</taxon>
        <taxon>Pseudomonadota</taxon>
        <taxon>Gammaproteobacteria</taxon>
        <taxon>Alteromonadales</taxon>
        <taxon>Colwelliaceae</taxon>
        <taxon>Thalassotalea</taxon>
    </lineage>
</organism>